<evidence type="ECO:0000256" key="1">
    <source>
        <dbReference type="ARBA" id="ARBA00022729"/>
    </source>
</evidence>
<keyword evidence="2" id="KW-1133">Transmembrane helix</keyword>
<feature type="domain" description="DUF5067" evidence="3">
    <location>
        <begin position="95"/>
        <end position="227"/>
    </location>
</feature>
<keyword evidence="1" id="KW-0732">Signal</keyword>
<evidence type="ECO:0000259" key="3">
    <source>
        <dbReference type="Pfam" id="PF16729"/>
    </source>
</evidence>
<dbReference type="Proteomes" id="UP000245433">
    <property type="component" value="Unassembled WGS sequence"/>
</dbReference>
<dbReference type="InterPro" id="IPR029050">
    <property type="entry name" value="Immunoprotect_excell_Ig-like"/>
</dbReference>
<accession>A0A2U1DFN7</accession>
<protein>
    <submittedName>
        <fullName evidence="4">Uncharacterized protein DUF5067</fullName>
    </submittedName>
</protein>
<organism evidence="4 5">
    <name type="scientific">Convivina intestini</name>
    <dbReference type="NCBI Taxonomy" id="1505726"/>
    <lineage>
        <taxon>Bacteria</taxon>
        <taxon>Bacillati</taxon>
        <taxon>Bacillota</taxon>
        <taxon>Bacilli</taxon>
        <taxon>Lactobacillales</taxon>
        <taxon>Lactobacillaceae</taxon>
        <taxon>Convivina</taxon>
    </lineage>
</organism>
<evidence type="ECO:0000313" key="4">
    <source>
        <dbReference type="EMBL" id="PVY86389.1"/>
    </source>
</evidence>
<reference evidence="4 5" key="1">
    <citation type="submission" date="2018-04" db="EMBL/GenBank/DDBJ databases">
        <title>Genomic Encyclopedia of Type Strains, Phase IV (KMG-IV): sequencing the most valuable type-strain genomes for metagenomic binning, comparative biology and taxonomic classification.</title>
        <authorList>
            <person name="Goeker M."/>
        </authorList>
    </citation>
    <scope>NUCLEOTIDE SEQUENCE [LARGE SCALE GENOMIC DNA]</scope>
    <source>
        <strain evidence="4 5">DSM 28795</strain>
    </source>
</reference>
<dbReference type="EMBL" id="QEKT01000001">
    <property type="protein sequence ID" value="PVY86389.1"/>
    <property type="molecule type" value="Genomic_DNA"/>
</dbReference>
<evidence type="ECO:0000313" key="5">
    <source>
        <dbReference type="Proteomes" id="UP000245433"/>
    </source>
</evidence>
<dbReference type="OrthoDB" id="2298506at2"/>
<keyword evidence="2" id="KW-0472">Membrane</keyword>
<dbReference type="RefSeq" id="WP_089937734.1">
    <property type="nucleotide sequence ID" value="NZ_CAKOEX010000001.1"/>
</dbReference>
<dbReference type="Pfam" id="PF16729">
    <property type="entry name" value="DUF5067"/>
    <property type="match status" value="1"/>
</dbReference>
<feature type="transmembrane region" description="Helical" evidence="2">
    <location>
        <begin position="7"/>
        <end position="26"/>
    </location>
</feature>
<feature type="transmembrane region" description="Helical" evidence="2">
    <location>
        <begin position="57"/>
        <end position="76"/>
    </location>
</feature>
<sequence length="241" mass="26278">MKQDERKVLGILAIVFGGIALALSWIPIINNIAFLFGIVGLVLGVISLFINRKNKKILAIIGASLSIISILIVLGTQSTYSKAIDKATGISTTETAKDNTSKKSDWSFTGNTYNAGNLKLKFGKSEIIDGIGDNNPKVLVLHADMTNISDKEMDADGIYATVHAYQKTDKQNKTLNPGLPKFSNDGKQPFEEEQNNLHNKLLPGKTVPVVVIFELDNDSTVTVKFSNDSFKDIGSKTYEVK</sequence>
<name>A0A2U1DFN7_9LACO</name>
<keyword evidence="2" id="KW-0812">Transmembrane</keyword>
<dbReference type="Gene3D" id="2.60.40.1240">
    <property type="match status" value="1"/>
</dbReference>
<evidence type="ECO:0000256" key="2">
    <source>
        <dbReference type="SAM" id="Phobius"/>
    </source>
</evidence>
<dbReference type="InterPro" id="IPR031989">
    <property type="entry name" value="DUF5067"/>
</dbReference>
<feature type="transmembrane region" description="Helical" evidence="2">
    <location>
        <begin position="32"/>
        <end position="50"/>
    </location>
</feature>
<comment type="caution">
    <text evidence="4">The sequence shown here is derived from an EMBL/GenBank/DDBJ whole genome shotgun (WGS) entry which is preliminary data.</text>
</comment>
<dbReference type="AlphaFoldDB" id="A0A2U1DFN7"/>
<keyword evidence="5" id="KW-1185">Reference proteome</keyword>
<gene>
    <name evidence="4" type="ORF">C7384_101305</name>
</gene>
<proteinExistence type="predicted"/>